<dbReference type="Proteomes" id="UP000310597">
    <property type="component" value="Unassembled WGS sequence"/>
</dbReference>
<dbReference type="AlphaFoldDB" id="A0A4U1JZU7"/>
<comment type="caution">
    <text evidence="1">The sequence shown here is derived from an EMBL/GenBank/DDBJ whole genome shotgun (WGS) entry which is preliminary data.</text>
</comment>
<organism evidence="1 2">
    <name type="scientific">Rhodobacter capsulatus</name>
    <name type="common">Rhodopseudomonas capsulata</name>
    <dbReference type="NCBI Taxonomy" id="1061"/>
    <lineage>
        <taxon>Bacteria</taxon>
        <taxon>Pseudomonadati</taxon>
        <taxon>Pseudomonadota</taxon>
        <taxon>Alphaproteobacteria</taxon>
        <taxon>Rhodobacterales</taxon>
        <taxon>Rhodobacter group</taxon>
        <taxon>Rhodobacter</taxon>
    </lineage>
</organism>
<gene>
    <name evidence="1" type="ORF">FBT96_03795</name>
</gene>
<name>A0A4U1JZU7_RHOCA</name>
<protein>
    <submittedName>
        <fullName evidence="1">Uncharacterized protein</fullName>
    </submittedName>
</protein>
<dbReference type="RefSeq" id="WP_136905021.1">
    <property type="nucleotide sequence ID" value="NZ_SWJZ01000012.1"/>
</dbReference>
<dbReference type="EMBL" id="SWJZ01000012">
    <property type="protein sequence ID" value="TKD25120.1"/>
    <property type="molecule type" value="Genomic_DNA"/>
</dbReference>
<evidence type="ECO:0000313" key="1">
    <source>
        <dbReference type="EMBL" id="TKD25120.1"/>
    </source>
</evidence>
<sequence>MPTYFKHGDGKTTIETVARWLIQEAAFRGWSLHDYVEERCSLTDLGVTAENVIATLKPLIPDAHLHYNRDAPRGKRFDTWEAWFQHRLRNRIYYFFHRHAEGGGLRRCWAEWPVQIPLPSKN</sequence>
<dbReference type="OrthoDB" id="7864540at2"/>
<evidence type="ECO:0000313" key="2">
    <source>
        <dbReference type="Proteomes" id="UP000310597"/>
    </source>
</evidence>
<reference evidence="1 2" key="1">
    <citation type="submission" date="2019-04" db="EMBL/GenBank/DDBJ databases">
        <title>Draft Whole-Genome sequence of the purple photosynthetic bacterium Rhodobacter capsulatus SP108 with an indigenous class A beta-lactamase.</title>
        <authorList>
            <person name="Robertson S."/>
            <person name="Meyer T.E."/>
            <person name="Kyndt J.A."/>
        </authorList>
    </citation>
    <scope>NUCLEOTIDE SEQUENCE [LARGE SCALE GENOMIC DNA]</scope>
    <source>
        <strain evidence="1 2">SP108</strain>
    </source>
</reference>
<proteinExistence type="predicted"/>
<accession>A0A4U1JZU7</accession>